<sequence>MARFKNISALEYAALETRLAIEQLLFEQLIVGVGTKLEAREYKRCSGNANKLNEIIGKLIPRYERLVAFTKAMAPAGVPITAWDNRALIQHSGKVSAYLHWSGGLDVTVQSEQWYKKGIDTVEAAASYIWVGLTTGNTGVMAIEKLEPEMRELWELYANDEITIESAVKRADILEPVLKARLTLLSTGPAPKAAQAG</sequence>
<gene>
    <name evidence="1" type="ORF">MoryE10_23610</name>
</gene>
<evidence type="ECO:0000313" key="2">
    <source>
        <dbReference type="Proteomes" id="UP000824988"/>
    </source>
</evidence>
<dbReference type="Proteomes" id="UP000824988">
    <property type="component" value="Chromosome"/>
</dbReference>
<protein>
    <submittedName>
        <fullName evidence="1">Uncharacterized protein</fullName>
    </submittedName>
</protein>
<dbReference type="EMBL" id="AP019782">
    <property type="protein sequence ID" value="BBL71755.1"/>
    <property type="molecule type" value="Genomic_DNA"/>
</dbReference>
<dbReference type="KEGG" id="moz:MoryE10_23610"/>
<dbReference type="AlphaFoldDB" id="A0A8D4VSX8"/>
<keyword evidence="2" id="KW-1185">Reference proteome</keyword>
<proteinExistence type="predicted"/>
<evidence type="ECO:0000313" key="1">
    <source>
        <dbReference type="EMBL" id="BBL71755.1"/>
    </source>
</evidence>
<organism evidence="1 2">
    <name type="scientific">Methylogaea oryzae</name>
    <dbReference type="NCBI Taxonomy" id="1295382"/>
    <lineage>
        <taxon>Bacteria</taxon>
        <taxon>Pseudomonadati</taxon>
        <taxon>Pseudomonadota</taxon>
        <taxon>Gammaproteobacteria</taxon>
        <taxon>Methylococcales</taxon>
        <taxon>Methylococcaceae</taxon>
        <taxon>Methylogaea</taxon>
    </lineage>
</organism>
<accession>A0A8D4VSX8</accession>
<reference evidence="1" key="1">
    <citation type="submission" date="2019-06" db="EMBL/GenBank/DDBJ databases">
        <title>Complete genome sequence of Methylogaea oryzae strain JCM16910.</title>
        <authorList>
            <person name="Asakawa S."/>
        </authorList>
    </citation>
    <scope>NUCLEOTIDE SEQUENCE</scope>
    <source>
        <strain evidence="1">E10</strain>
    </source>
</reference>
<name>A0A8D4VSX8_9GAMM</name>
<dbReference type="RefSeq" id="WP_054774362.1">
    <property type="nucleotide sequence ID" value="NZ_AP019782.1"/>
</dbReference>